<dbReference type="PANTHER" id="PTHR43767:SF1">
    <property type="entry name" value="NONRIBOSOMAL PEPTIDE SYNTHASE PES1 (EUROFUNG)-RELATED"/>
    <property type="match status" value="1"/>
</dbReference>
<gene>
    <name evidence="2" type="ORF">SAMN02982922_2968</name>
</gene>
<dbReference type="Gene3D" id="3.30.300.30">
    <property type="match status" value="1"/>
</dbReference>
<sequence>MILTGMIVAALVAVYVLTALWQGYRLGVTFQQAVLYLPLKLVFRISDGRIRIARQADAPVIYAISHQSRLDPALMLALLPDDTLHILDEESATSSWLEPFRTLARTISFNASHVFVSRRLVRHLKGKGRLAVYFPQTVEPDPKSFRLFRAVARIAVTAGADIVAIHVGGSRHLPMSLAPEAEAPRRWLPKLTIAALEPISLDSSIVRPGRAPTTSSNALFDRVAEARVAASVPRSLFAAVSGAARLYGPERTVVEDGLTGPLSYRDMLIAARVLGARFASVSSGGEAVGLMLPNSVGLVTSFVGLQSAGCVATMINYTAGPANVTAAIRSGAVRIVVSSRAFVDKAQLADIVAAIEGAGARFLWLEDVRPSVTAFEKASAALLWRWPVTPVKPSAPGAILFTSGSDSRPKGVVLTHENLLSNTAQIEARIVFTPADTLLNVLPAFHSYGLTGGTILPLVYGVRLYLYPSPLHFKQIPETAAKVKPTITFATDTFLSAYARTADDGDFASLRLVVAGAEPLQAETRRIWRERFGADIVEGYGLTEASPVVALNTRTHSRQGSVGRLLPGIRSRIEPVDGIEDGGRLWISGPNVMRGYISTRGAENVTPPPDGWHDTGDVVAFDREGYLTIRGRARRFAKIAGEMVSLGAVELLVQRLWPEERHAAVAVPDRKRGEKVVVLTTNTAAEKSELRAFGKASGVAELIVPDTIITVDAIPLLGSGKVDYVTARRIAMESLGIDKTT</sequence>
<dbReference type="InterPro" id="IPR000873">
    <property type="entry name" value="AMP-dep_synth/lig_dom"/>
</dbReference>
<keyword evidence="2" id="KW-0012">Acyltransferase</keyword>
<dbReference type="SUPFAM" id="SSF69593">
    <property type="entry name" value="Glycerol-3-phosphate (1)-acyltransferase"/>
    <property type="match status" value="1"/>
</dbReference>
<keyword evidence="3" id="KW-1185">Reference proteome</keyword>
<dbReference type="GO" id="GO:0016878">
    <property type="term" value="F:acid-thiol ligase activity"/>
    <property type="evidence" value="ECO:0007669"/>
    <property type="project" value="UniProtKB-ARBA"/>
</dbReference>
<dbReference type="InterPro" id="IPR050237">
    <property type="entry name" value="ATP-dep_AMP-bd_enzyme"/>
</dbReference>
<dbReference type="GO" id="GO:0016746">
    <property type="term" value="F:acyltransferase activity"/>
    <property type="evidence" value="ECO:0007669"/>
    <property type="project" value="UniProtKB-KW"/>
</dbReference>
<dbReference type="PANTHER" id="PTHR43767">
    <property type="entry name" value="LONG-CHAIN-FATTY-ACID--COA LIGASE"/>
    <property type="match status" value="1"/>
</dbReference>
<protein>
    <submittedName>
        <fullName evidence="2">Acyl-[acyl-carrier-protein]-phospholipid O-acyltransferase / long-chain-fatty-acid--[acyl-carrier-protein] ligase</fullName>
    </submittedName>
</protein>
<dbReference type="SUPFAM" id="SSF56801">
    <property type="entry name" value="Acetyl-CoA synthetase-like"/>
    <property type="match status" value="1"/>
</dbReference>
<dbReference type="Proteomes" id="UP000193083">
    <property type="component" value="Unassembled WGS sequence"/>
</dbReference>
<accession>A0A1X7P107</accession>
<dbReference type="EMBL" id="FXBL01000004">
    <property type="protein sequence ID" value="SMH43821.1"/>
    <property type="molecule type" value="Genomic_DNA"/>
</dbReference>
<dbReference type="RefSeq" id="WP_085464857.1">
    <property type="nucleotide sequence ID" value="NZ_FXBL01000004.1"/>
</dbReference>
<dbReference type="Gene3D" id="3.40.50.12780">
    <property type="entry name" value="N-terminal domain of ligase-like"/>
    <property type="match status" value="1"/>
</dbReference>
<evidence type="ECO:0000313" key="2">
    <source>
        <dbReference type="EMBL" id="SMH43821.1"/>
    </source>
</evidence>
<dbReference type="InterPro" id="IPR045851">
    <property type="entry name" value="AMP-bd_C_sf"/>
</dbReference>
<keyword evidence="2" id="KW-0436">Ligase</keyword>
<evidence type="ECO:0000313" key="3">
    <source>
        <dbReference type="Proteomes" id="UP000193083"/>
    </source>
</evidence>
<dbReference type="OrthoDB" id="9803968at2"/>
<proteinExistence type="predicted"/>
<reference evidence="2 3" key="1">
    <citation type="submission" date="2017-04" db="EMBL/GenBank/DDBJ databases">
        <authorList>
            <person name="Afonso C.L."/>
            <person name="Miller P.J."/>
            <person name="Scott M.A."/>
            <person name="Spackman E."/>
            <person name="Goraichik I."/>
            <person name="Dimitrov K.M."/>
            <person name="Suarez D.L."/>
            <person name="Swayne D.E."/>
        </authorList>
    </citation>
    <scope>NUCLEOTIDE SEQUENCE [LARGE SCALE GENOMIC DNA]</scope>
    <source>
        <strain evidence="2 3">B5P</strain>
    </source>
</reference>
<dbReference type="AlphaFoldDB" id="A0A1X7P107"/>
<feature type="domain" description="AMP-dependent synthetase/ligase" evidence="1">
    <location>
        <begin position="249"/>
        <end position="596"/>
    </location>
</feature>
<dbReference type="InterPro" id="IPR042099">
    <property type="entry name" value="ANL_N_sf"/>
</dbReference>
<evidence type="ECO:0000259" key="1">
    <source>
        <dbReference type="Pfam" id="PF00501"/>
    </source>
</evidence>
<name>A0A1X7P107_9HYPH</name>
<organism evidence="2 3">
    <name type="scientific">Mesorhizobium australicum</name>
    <dbReference type="NCBI Taxonomy" id="536018"/>
    <lineage>
        <taxon>Bacteria</taxon>
        <taxon>Pseudomonadati</taxon>
        <taxon>Pseudomonadota</taxon>
        <taxon>Alphaproteobacteria</taxon>
        <taxon>Hyphomicrobiales</taxon>
        <taxon>Phyllobacteriaceae</taxon>
        <taxon>Mesorhizobium</taxon>
    </lineage>
</organism>
<dbReference type="Pfam" id="PF00501">
    <property type="entry name" value="AMP-binding"/>
    <property type="match status" value="1"/>
</dbReference>
<keyword evidence="2" id="KW-0808">Transferase</keyword>